<feature type="domain" description="CN hydrolase" evidence="5">
    <location>
        <begin position="40"/>
        <end position="302"/>
    </location>
</feature>
<evidence type="ECO:0000256" key="4">
    <source>
        <dbReference type="ARBA" id="ARBA00039045"/>
    </source>
</evidence>
<dbReference type="CDD" id="cd07564">
    <property type="entry name" value="nitrilases_CHs"/>
    <property type="match status" value="1"/>
</dbReference>
<dbReference type="AlphaFoldDB" id="A0A2T4B1K7"/>
<dbReference type="Proteomes" id="UP000241546">
    <property type="component" value="Unassembled WGS sequence"/>
</dbReference>
<evidence type="ECO:0000256" key="1">
    <source>
        <dbReference type="ARBA" id="ARBA00008129"/>
    </source>
</evidence>
<evidence type="ECO:0000313" key="6">
    <source>
        <dbReference type="EMBL" id="PTB63209.1"/>
    </source>
</evidence>
<evidence type="ECO:0000313" key="7">
    <source>
        <dbReference type="Proteomes" id="UP000241546"/>
    </source>
</evidence>
<keyword evidence="7" id="KW-1185">Reference proteome</keyword>
<dbReference type="EMBL" id="KZ680220">
    <property type="protein sequence ID" value="PTB63209.1"/>
    <property type="molecule type" value="Genomic_DNA"/>
</dbReference>
<protein>
    <recommendedName>
        <fullName evidence="4">nitrilase</fullName>
        <ecNumber evidence="4">3.5.5.1</ecNumber>
    </recommendedName>
</protein>
<organism evidence="6 7">
    <name type="scientific">Trichoderma citrinoviride</name>
    <dbReference type="NCBI Taxonomy" id="58853"/>
    <lineage>
        <taxon>Eukaryota</taxon>
        <taxon>Fungi</taxon>
        <taxon>Dikarya</taxon>
        <taxon>Ascomycota</taxon>
        <taxon>Pezizomycotina</taxon>
        <taxon>Sordariomycetes</taxon>
        <taxon>Hypocreomycetidae</taxon>
        <taxon>Hypocreales</taxon>
        <taxon>Hypocreaceae</taxon>
        <taxon>Trichoderma</taxon>
    </lineage>
</organism>
<evidence type="ECO:0000259" key="5">
    <source>
        <dbReference type="PROSITE" id="PS50263"/>
    </source>
</evidence>
<name>A0A2T4B1K7_9HYPO</name>
<reference evidence="7" key="1">
    <citation type="submission" date="2016-07" db="EMBL/GenBank/DDBJ databases">
        <title>Multiple horizontal gene transfer events from other fungi enriched the ability of initially mycotrophic Trichoderma (Ascomycota) to feed on dead plant biomass.</title>
        <authorList>
            <consortium name="DOE Joint Genome Institute"/>
            <person name="Atanasova L."/>
            <person name="Chenthamara K."/>
            <person name="Zhang J."/>
            <person name="Grujic M."/>
            <person name="Henrissat B."/>
            <person name="Kuo A."/>
            <person name="Aerts A."/>
            <person name="Salamov A."/>
            <person name="Lipzen A."/>
            <person name="Labutti K."/>
            <person name="Barry K."/>
            <person name="Miao Y."/>
            <person name="Rahimi M.J."/>
            <person name="Shen Q."/>
            <person name="Grigoriev I.V."/>
            <person name="Kubicek C.P."/>
            <person name="Druzhinina I.S."/>
        </authorList>
    </citation>
    <scope>NUCLEOTIDE SEQUENCE [LARGE SCALE GENOMIC DNA]</scope>
    <source>
        <strain evidence="7">TUCIM 6016</strain>
    </source>
</reference>
<dbReference type="InterPro" id="IPR044149">
    <property type="entry name" value="Nitrilases_CHs"/>
</dbReference>
<comment type="catalytic activity">
    <reaction evidence="3">
        <text>a nitrile + 2 H2O = a carboxylate + NH4(+)</text>
        <dbReference type="Rhea" id="RHEA:21724"/>
        <dbReference type="ChEBI" id="CHEBI:15377"/>
        <dbReference type="ChEBI" id="CHEBI:18379"/>
        <dbReference type="ChEBI" id="CHEBI:28938"/>
        <dbReference type="ChEBI" id="CHEBI:29067"/>
        <dbReference type="EC" id="3.5.5.1"/>
    </reaction>
</comment>
<dbReference type="Gene3D" id="3.60.110.10">
    <property type="entry name" value="Carbon-nitrogen hydrolase"/>
    <property type="match status" value="1"/>
</dbReference>
<sequence>MHLGPGCQADLGKGCGREQSAMTIPKVIGRRDSTASKEIIRVGAIQSEPVWHDLDGCVGKTIQLIEQAATDGVQVLGFPEMWCGAPIIQATWLPRYHANSMTRDSPQMKRIMAAVKEAGMFVVLGYSEREDSSIYIAQAFISPEGEIDHNRRKIKPTHAECTIWGEGQAESLKTVVDSPFGRIGGLNRWEHLHPLLRYYEYTQGVQIHVSSWPSFFGMPEPDKIAWLYHETAEASSRISQNTAIEGATIVIYSSQILTEKGLGKSSILPGGGFSQIFGADGKPLCEPIEDGEKGILKADVSLGDIVKAKIFIDVAGHSARPDLLEPSC</sequence>
<gene>
    <name evidence="6" type="ORF">BBK36DRAFT_1172009</name>
</gene>
<evidence type="ECO:0000256" key="2">
    <source>
        <dbReference type="ARBA" id="ARBA00022801"/>
    </source>
</evidence>
<dbReference type="SUPFAM" id="SSF56317">
    <property type="entry name" value="Carbon-nitrogen hydrolase"/>
    <property type="match status" value="1"/>
</dbReference>
<dbReference type="RefSeq" id="XP_024746529.1">
    <property type="nucleotide sequence ID" value="XM_024895661.1"/>
</dbReference>
<dbReference type="PANTHER" id="PTHR46044:SF14">
    <property type="entry name" value="ARYLACETONITRILASE"/>
    <property type="match status" value="1"/>
</dbReference>
<dbReference type="InterPro" id="IPR036526">
    <property type="entry name" value="C-N_Hydrolase_sf"/>
</dbReference>
<dbReference type="GeneID" id="36603779"/>
<keyword evidence="2 6" id="KW-0378">Hydrolase</keyword>
<dbReference type="Pfam" id="PF00795">
    <property type="entry name" value="CN_hydrolase"/>
    <property type="match status" value="1"/>
</dbReference>
<dbReference type="PANTHER" id="PTHR46044">
    <property type="entry name" value="NITRILASE"/>
    <property type="match status" value="1"/>
</dbReference>
<evidence type="ECO:0000256" key="3">
    <source>
        <dbReference type="ARBA" id="ARBA00036406"/>
    </source>
</evidence>
<dbReference type="GO" id="GO:0000257">
    <property type="term" value="F:nitrilase activity"/>
    <property type="evidence" value="ECO:0007669"/>
    <property type="project" value="UniProtKB-EC"/>
</dbReference>
<accession>A0A2T4B1K7</accession>
<dbReference type="EC" id="3.5.5.1" evidence="4"/>
<comment type="similarity">
    <text evidence="1">Belongs to the carbon-nitrogen hydrolase superfamily. Nitrilase family.</text>
</comment>
<proteinExistence type="inferred from homology"/>
<dbReference type="PROSITE" id="PS50263">
    <property type="entry name" value="CN_HYDROLASE"/>
    <property type="match status" value="1"/>
</dbReference>
<dbReference type="OrthoDB" id="10250282at2759"/>
<dbReference type="InterPro" id="IPR003010">
    <property type="entry name" value="C-N_Hydrolase"/>
</dbReference>